<dbReference type="AlphaFoldDB" id="A0A1H6K484"/>
<evidence type="ECO:0000256" key="3">
    <source>
        <dbReference type="ARBA" id="ARBA00022777"/>
    </source>
</evidence>
<dbReference type="InterPro" id="IPR027417">
    <property type="entry name" value="P-loop_NTPase"/>
</dbReference>
<sequence length="280" mass="33109">MNTIKLENKIIKTKYNSFDELNEDDLKLLNSKKGVKYLIKQDEINMSAINKVLRQIHYELQLSELQVELIKLQKDVIKKGKRMVILFEGRDTAGKGGAIRRFMEHINPRHATEIALPKPTEGEKKSWYLQRYIKNLPEPGNIVFFNRSWYNRAIVEPVNGFCTNAEYEKFMQEVIDFENMLIKDDIHLIKFYFSISKSEQQERLELIKNNPLKLWKVSNVDKRAIELWDKYSEYKNKMFEQTATKNNPWVILNSNSKMSARINAINYVLSKTDYDKNQDS</sequence>
<evidence type="ECO:0000313" key="7">
    <source>
        <dbReference type="Proteomes" id="UP000198988"/>
    </source>
</evidence>
<accession>A0A1H6K484</accession>
<comment type="function">
    <text evidence="4">Uses inorganic polyphosphate (polyP) as a donor to convert GDP to GTP or ADP to ATP.</text>
</comment>
<evidence type="ECO:0000256" key="2">
    <source>
        <dbReference type="ARBA" id="ARBA00022679"/>
    </source>
</evidence>
<keyword evidence="3 4" id="KW-0418">Kinase</keyword>
<dbReference type="InterPro" id="IPR022486">
    <property type="entry name" value="PPK2_PA0141"/>
</dbReference>
<dbReference type="InterPro" id="IPR016898">
    <property type="entry name" value="Polyphosphate_phosphotransfera"/>
</dbReference>
<dbReference type="EMBL" id="CDSC02000111">
    <property type="protein sequence ID" value="SEH69701.1"/>
    <property type="molecule type" value="Genomic_DNA"/>
</dbReference>
<evidence type="ECO:0000259" key="5">
    <source>
        <dbReference type="Pfam" id="PF03976"/>
    </source>
</evidence>
<dbReference type="GO" id="GO:0008976">
    <property type="term" value="F:polyphosphate kinase activity"/>
    <property type="evidence" value="ECO:0007669"/>
    <property type="project" value="UniProtKB-UniRule"/>
</dbReference>
<dbReference type="PANTHER" id="PTHR34383">
    <property type="entry name" value="POLYPHOSPHATE:AMP PHOSPHOTRANSFERASE-RELATED"/>
    <property type="match status" value="1"/>
</dbReference>
<dbReference type="PANTHER" id="PTHR34383:SF1">
    <property type="entry name" value="ADP-POLYPHOSPHATE PHOSPHOTRANSFERASE"/>
    <property type="match status" value="1"/>
</dbReference>
<name>A0A1H6K484_9GAMM</name>
<reference evidence="7" key="1">
    <citation type="submission" date="2016-06" db="EMBL/GenBank/DDBJ databases">
        <authorList>
            <person name="Petersen J."/>
            <person name="Sayavedra L."/>
        </authorList>
    </citation>
    <scope>NUCLEOTIDE SEQUENCE [LARGE SCALE GENOMIC DNA]</scope>
    <source>
        <strain evidence="7">BazSymA</strain>
    </source>
</reference>
<dbReference type="PIRSF" id="PIRSF028756">
    <property type="entry name" value="PPK2_prd"/>
    <property type="match status" value="1"/>
</dbReference>
<evidence type="ECO:0000256" key="4">
    <source>
        <dbReference type="RuleBase" id="RU369062"/>
    </source>
</evidence>
<dbReference type="RefSeq" id="WP_090715161.1">
    <property type="nucleotide sequence ID" value="NZ_CAESAP020000198.1"/>
</dbReference>
<gene>
    <name evidence="6" type="ORF">BAZSYMA_ACONTIG03455_5</name>
</gene>
<feature type="domain" description="Polyphosphate kinase-2-related" evidence="5">
    <location>
        <begin position="56"/>
        <end position="278"/>
    </location>
</feature>
<evidence type="ECO:0000256" key="1">
    <source>
        <dbReference type="ARBA" id="ARBA00009924"/>
    </source>
</evidence>
<dbReference type="Pfam" id="PF03976">
    <property type="entry name" value="PPK2"/>
    <property type="match status" value="1"/>
</dbReference>
<dbReference type="InterPro" id="IPR022488">
    <property type="entry name" value="PPK2-related"/>
</dbReference>
<comment type="similarity">
    <text evidence="1 4">Belongs to the polyphosphate kinase 2 (PPK2) family. Class I subfamily.</text>
</comment>
<dbReference type="SUPFAM" id="SSF52540">
    <property type="entry name" value="P-loop containing nucleoside triphosphate hydrolases"/>
    <property type="match status" value="1"/>
</dbReference>
<protein>
    <recommendedName>
        <fullName evidence="4">ADP/GDP-polyphosphate phosphotransferase</fullName>
        <ecNumber evidence="4">2.7.4.-</ecNumber>
    </recommendedName>
    <alternativeName>
        <fullName evidence="4">Polyphosphate kinase PPK2</fullName>
    </alternativeName>
</protein>
<keyword evidence="2 4" id="KW-0808">Transferase</keyword>
<organism evidence="6 7">
    <name type="scientific">Bathymodiolus azoricus thioautotrophic gill symbiont</name>
    <dbReference type="NCBI Taxonomy" id="235205"/>
    <lineage>
        <taxon>Bacteria</taxon>
        <taxon>Pseudomonadati</taxon>
        <taxon>Pseudomonadota</taxon>
        <taxon>Gammaproteobacteria</taxon>
        <taxon>sulfur-oxidizing symbionts</taxon>
    </lineage>
</organism>
<dbReference type="OrthoDB" id="9775224at2"/>
<comment type="subunit">
    <text evidence="4">Homotetramer.</text>
</comment>
<evidence type="ECO:0000313" key="6">
    <source>
        <dbReference type="EMBL" id="SEH69701.1"/>
    </source>
</evidence>
<dbReference type="Proteomes" id="UP000198988">
    <property type="component" value="Unassembled WGS sequence"/>
</dbReference>
<dbReference type="NCBIfam" id="TIGR03707">
    <property type="entry name" value="PPK2_P_aer"/>
    <property type="match status" value="1"/>
</dbReference>
<dbReference type="GO" id="GO:0006793">
    <property type="term" value="P:phosphorus metabolic process"/>
    <property type="evidence" value="ECO:0007669"/>
    <property type="project" value="InterPro"/>
</dbReference>
<dbReference type="EC" id="2.7.4.-" evidence="4"/>
<proteinExistence type="inferred from homology"/>
<dbReference type="Gene3D" id="3.40.50.300">
    <property type="entry name" value="P-loop containing nucleotide triphosphate hydrolases"/>
    <property type="match status" value="1"/>
</dbReference>